<keyword evidence="1" id="KW-1133">Transmembrane helix</keyword>
<proteinExistence type="predicted"/>
<dbReference type="EMBL" id="QASA01000001">
    <property type="protein sequence ID" value="RDC61559.1"/>
    <property type="molecule type" value="Genomic_DNA"/>
</dbReference>
<feature type="transmembrane region" description="Helical" evidence="1">
    <location>
        <begin position="47"/>
        <end position="67"/>
    </location>
</feature>
<name>A0A369QF90_9BACT</name>
<keyword evidence="3" id="KW-1185">Reference proteome</keyword>
<dbReference type="GO" id="GO:0016491">
    <property type="term" value="F:oxidoreductase activity"/>
    <property type="evidence" value="ECO:0007669"/>
    <property type="project" value="UniProtKB-KW"/>
</dbReference>
<dbReference type="Gene3D" id="1.20.210.10">
    <property type="entry name" value="Cytochrome c oxidase-like, subunit I domain"/>
    <property type="match status" value="1"/>
</dbReference>
<gene>
    <name evidence="2" type="primary">coxA</name>
    <name evidence="2" type="ORF">AHMF7616_00138</name>
</gene>
<comment type="caution">
    <text evidence="2">The sequence shown here is derived from an EMBL/GenBank/DDBJ whole genome shotgun (WGS) entry which is preliminary data.</text>
</comment>
<dbReference type="EC" id="1.9.3.1" evidence="2"/>
<evidence type="ECO:0000313" key="2">
    <source>
        <dbReference type="EMBL" id="RDC61559.1"/>
    </source>
</evidence>
<keyword evidence="1" id="KW-0472">Membrane</keyword>
<dbReference type="AlphaFoldDB" id="A0A369QF90"/>
<organism evidence="2 3">
    <name type="scientific">Adhaeribacter pallidiroseus</name>
    <dbReference type="NCBI Taxonomy" id="2072847"/>
    <lineage>
        <taxon>Bacteria</taxon>
        <taxon>Pseudomonadati</taxon>
        <taxon>Bacteroidota</taxon>
        <taxon>Cytophagia</taxon>
        <taxon>Cytophagales</taxon>
        <taxon>Hymenobacteraceae</taxon>
        <taxon>Adhaeribacter</taxon>
    </lineage>
</organism>
<keyword evidence="2" id="KW-0560">Oxidoreductase</keyword>
<dbReference type="Proteomes" id="UP000253919">
    <property type="component" value="Unassembled WGS sequence"/>
</dbReference>
<protein>
    <submittedName>
        <fullName evidence="2">Cytochrome-c oxidase</fullName>
        <ecNumber evidence="2">1.9.3.1</ecNumber>
    </submittedName>
</protein>
<reference evidence="2 3" key="1">
    <citation type="submission" date="2018-04" db="EMBL/GenBank/DDBJ databases">
        <title>Adhaeribacter sp. HMF7616 genome sequencing and assembly.</title>
        <authorList>
            <person name="Kang H."/>
            <person name="Kang J."/>
            <person name="Cha I."/>
            <person name="Kim H."/>
            <person name="Joh K."/>
        </authorList>
    </citation>
    <scope>NUCLEOTIDE SEQUENCE [LARGE SCALE GENOMIC DNA]</scope>
    <source>
        <strain evidence="2 3">HMF7616</strain>
    </source>
</reference>
<dbReference type="InterPro" id="IPR036927">
    <property type="entry name" value="Cyt_c_oxase-like_su1_sf"/>
</dbReference>
<evidence type="ECO:0000256" key="1">
    <source>
        <dbReference type="SAM" id="Phobius"/>
    </source>
</evidence>
<keyword evidence="1" id="KW-0812">Transmembrane</keyword>
<sequence length="68" mass="7915">MSSTDISLHNNVPIAHEEHDHDHDHHDQPFIFKYIFSQDHKVIAKQFLISGIIWAFIGGHCLVYSVYN</sequence>
<evidence type="ECO:0000313" key="3">
    <source>
        <dbReference type="Proteomes" id="UP000253919"/>
    </source>
</evidence>
<accession>A0A369QF90</accession>